<accession>Q1H4D8</accession>
<dbReference type="GO" id="GO:0000270">
    <property type="term" value="P:peptidoglycan metabolic process"/>
    <property type="evidence" value="ECO:0007669"/>
    <property type="project" value="TreeGrafter"/>
</dbReference>
<evidence type="ECO:0000256" key="1">
    <source>
        <dbReference type="ARBA" id="ARBA00006096"/>
    </source>
</evidence>
<feature type="signal peptide" evidence="3">
    <location>
        <begin position="1"/>
        <end position="19"/>
    </location>
</feature>
<dbReference type="KEGG" id="mfa:Mfla_0378"/>
<dbReference type="GO" id="GO:0004185">
    <property type="term" value="F:serine-type carboxypeptidase activity"/>
    <property type="evidence" value="ECO:0007669"/>
    <property type="project" value="InterPro"/>
</dbReference>
<dbReference type="HOGENOM" id="CLU_017692_2_1_4"/>
<dbReference type="OrthoDB" id="9802627at2"/>
<dbReference type="Gene3D" id="3.50.80.20">
    <property type="entry name" value="D-Ala-D-Ala carboxypeptidase C, peptidase S13"/>
    <property type="match status" value="1"/>
</dbReference>
<proteinExistence type="inferred from homology"/>
<dbReference type="InterPro" id="IPR000667">
    <property type="entry name" value="Peptidase_S13"/>
</dbReference>
<dbReference type="Proteomes" id="UP000002440">
    <property type="component" value="Chromosome"/>
</dbReference>
<dbReference type="InterPro" id="IPR012338">
    <property type="entry name" value="Beta-lactam/transpept-like"/>
</dbReference>
<comment type="similarity">
    <text evidence="1">Belongs to the peptidase S13 family.</text>
</comment>
<dbReference type="NCBIfam" id="TIGR00666">
    <property type="entry name" value="PBP4"/>
    <property type="match status" value="1"/>
</dbReference>
<evidence type="ECO:0000313" key="5">
    <source>
        <dbReference type="Proteomes" id="UP000002440"/>
    </source>
</evidence>
<gene>
    <name evidence="4" type="ordered locus">Mfla_0378</name>
</gene>
<dbReference type="AlphaFoldDB" id="Q1H4D8"/>
<keyword evidence="4" id="KW-0645">Protease</keyword>
<evidence type="ECO:0000256" key="2">
    <source>
        <dbReference type="ARBA" id="ARBA00022801"/>
    </source>
</evidence>
<feature type="chain" id="PRO_5004189971" evidence="3">
    <location>
        <begin position="20"/>
        <end position="468"/>
    </location>
</feature>
<dbReference type="Gene3D" id="3.40.710.10">
    <property type="entry name" value="DD-peptidase/beta-lactamase superfamily"/>
    <property type="match status" value="1"/>
</dbReference>
<dbReference type="PANTHER" id="PTHR30023">
    <property type="entry name" value="D-ALANYL-D-ALANINE CARBOXYPEPTIDASE"/>
    <property type="match status" value="1"/>
</dbReference>
<dbReference type="GO" id="GO:0006508">
    <property type="term" value="P:proteolysis"/>
    <property type="evidence" value="ECO:0007669"/>
    <property type="project" value="InterPro"/>
</dbReference>
<keyword evidence="2" id="KW-0378">Hydrolase</keyword>
<dbReference type="SUPFAM" id="SSF56601">
    <property type="entry name" value="beta-lactamase/transpeptidase-like"/>
    <property type="match status" value="1"/>
</dbReference>
<dbReference type="RefSeq" id="WP_011478746.1">
    <property type="nucleotide sequence ID" value="NC_007947.1"/>
</dbReference>
<evidence type="ECO:0000313" key="4">
    <source>
        <dbReference type="EMBL" id="ABE48649.1"/>
    </source>
</evidence>
<dbReference type="MEROPS" id="S13.003"/>
<reference evidence="4 5" key="1">
    <citation type="submission" date="2006-03" db="EMBL/GenBank/DDBJ databases">
        <title>Complete sequence of Methylobacillus flagellatus KT.</title>
        <authorList>
            <consortium name="US DOE Joint Genome Institute"/>
            <person name="Copeland A."/>
            <person name="Lucas S."/>
            <person name="Lapidus A."/>
            <person name="Barry K."/>
            <person name="Detter J.C."/>
            <person name="Glavina del Rio T."/>
            <person name="Hammon N."/>
            <person name="Israni S."/>
            <person name="Dalin E."/>
            <person name="Tice H."/>
            <person name="Pitluck S."/>
            <person name="Brettin T."/>
            <person name="Bruce D."/>
            <person name="Han C."/>
            <person name="Tapia R."/>
            <person name="Saunders E."/>
            <person name="Gilna P."/>
            <person name="Schmutz J."/>
            <person name="Larimer F."/>
            <person name="Land M."/>
            <person name="Kyrpides N."/>
            <person name="Anderson I."/>
            <person name="Richardson P."/>
        </authorList>
    </citation>
    <scope>NUCLEOTIDE SEQUENCE [LARGE SCALE GENOMIC DNA]</scope>
    <source>
        <strain evidence="5">KT / ATCC 51484 / DSM 6875</strain>
    </source>
</reference>
<dbReference type="STRING" id="265072.Mfla_0378"/>
<dbReference type="PANTHER" id="PTHR30023:SF0">
    <property type="entry name" value="PENICILLIN-SENSITIVE CARBOXYPEPTIDASE A"/>
    <property type="match status" value="1"/>
</dbReference>
<organism evidence="4 5">
    <name type="scientific">Methylobacillus flagellatus (strain ATCC 51484 / DSM 6875 / VKM B-1610 / KT)</name>
    <dbReference type="NCBI Taxonomy" id="265072"/>
    <lineage>
        <taxon>Bacteria</taxon>
        <taxon>Pseudomonadati</taxon>
        <taxon>Pseudomonadota</taxon>
        <taxon>Betaproteobacteria</taxon>
        <taxon>Nitrosomonadales</taxon>
        <taxon>Methylophilaceae</taxon>
        <taxon>Methylobacillus</taxon>
    </lineage>
</organism>
<dbReference type="eggNOG" id="COG2027">
    <property type="taxonomic scope" value="Bacteria"/>
</dbReference>
<dbReference type="PRINTS" id="PR00922">
    <property type="entry name" value="DADACBPTASE3"/>
</dbReference>
<keyword evidence="5" id="KW-1185">Reference proteome</keyword>
<sequence length="468" mass="51686">MMRLLLASLLLGMSTLLHAAAIPEPVSELLRKSGIPAENVAVYVQRVDQSSPLVDHQSDRPMKTASTMKLLSTYAGLELLGPGYRWRTQVYHDGSLEDGVLHGNLIIQGRGDPYLLAADMRMMLENLRLAGVEDIQGDIVLDTHYFARRFHDTAEFDGKPHAPYNAVPNAFAVNIKSTSFHFLVERGKLAIEADPILPEIHIHNQTNLVRGECGDWKSRLRFVVEPMGNEVAVTFKGDYPLACGSKTLELNVLEDGPYAYGLFRSNWLSLGGKLQGGWRYGVLPEDARLLLTHDSLPLSEIIRTINKYSNNLMVRQLFLTMGAERVSSPAMEADGVLAVKAWLASKGLHFPELVLENGSGLSRHEQITARHMAAFLLAAYASPVMPEYLSALPIPSVDGTMANRLRHSEARGSAHLKTGTINGVSALAGYVHDRRGRRWVAVIMVNDPKASSSRAAQDALIDWIYHRP</sequence>
<keyword evidence="3" id="KW-0732">Signal</keyword>
<evidence type="ECO:0000256" key="3">
    <source>
        <dbReference type="SAM" id="SignalP"/>
    </source>
</evidence>
<dbReference type="EMBL" id="CP000284">
    <property type="protein sequence ID" value="ABE48649.1"/>
    <property type="molecule type" value="Genomic_DNA"/>
</dbReference>
<name>Q1H4D8_METFK</name>
<dbReference type="Pfam" id="PF02113">
    <property type="entry name" value="Peptidase_S13"/>
    <property type="match status" value="1"/>
</dbReference>
<protein>
    <submittedName>
        <fullName evidence="4">D-Ala-D-Ala carboxypeptidase PBP3, Serine peptidase, MEROPS family S13</fullName>
    </submittedName>
</protein>
<keyword evidence="4" id="KW-0121">Carboxypeptidase</keyword>